<accession>A0A0R3X044</accession>
<feature type="compositionally biased region" description="Low complexity" evidence="1">
    <location>
        <begin position="222"/>
        <end position="236"/>
    </location>
</feature>
<reference evidence="4" key="1">
    <citation type="submission" date="2017-02" db="UniProtKB">
        <authorList>
            <consortium name="WormBaseParasite"/>
        </authorList>
    </citation>
    <scope>IDENTIFICATION</scope>
</reference>
<dbReference type="EMBL" id="UYWX01020304">
    <property type="protein sequence ID" value="VDM30667.1"/>
    <property type="molecule type" value="Genomic_DNA"/>
</dbReference>
<evidence type="ECO:0000256" key="1">
    <source>
        <dbReference type="SAM" id="MobiDB-lite"/>
    </source>
</evidence>
<sequence>MMAVTSEHVDSVLQGFVPLENDSHLKSSEEALTHLEEVISHVISEAVEYADKPPEERTLPALVRKSVTQPRRPNAISNYNQISMSNNGTQIMGFGQMGAYGFPQVQGQVQCNPRFAVQNTALLQQSPQRIMAQYNGIQSGHYHAQNAQLHQQYTQAAQQFQLQQQQAQYQIQLQQQQAAAAAAAQQQATAIAVAQQQQAAAAQQQQQQMMYAGGASFSVVPAATPSSAPTTVTTTPQAPPPSAVSPTVSQQQHSLTPQQLHQLSAAYAAAHQLPGMIQTFTPAQQVQGQSQQMGTVAAQQQQQQQRWAASSPAGVYQQQQQPNNSSDAQQQQQQQQQFLHAHQVQAQVQVYLPSLICLRTVPKSFLVCR</sequence>
<dbReference type="WBParaSite" id="TTAC_0000646801-mRNA-1">
    <property type="protein sequence ID" value="TTAC_0000646801-mRNA-1"/>
    <property type="gene ID" value="TTAC_0000646801"/>
</dbReference>
<protein>
    <submittedName>
        <fullName evidence="4">Nuclear receptor coactivator 2</fullName>
    </submittedName>
</protein>
<feature type="region of interest" description="Disordered" evidence="1">
    <location>
        <begin position="302"/>
        <end position="334"/>
    </location>
</feature>
<gene>
    <name evidence="2" type="ORF">TTAC_LOCUS6453</name>
</gene>
<keyword evidence="3" id="KW-1185">Reference proteome</keyword>
<evidence type="ECO:0000313" key="3">
    <source>
        <dbReference type="Proteomes" id="UP000274429"/>
    </source>
</evidence>
<dbReference type="Proteomes" id="UP000274429">
    <property type="component" value="Unassembled WGS sequence"/>
</dbReference>
<name>A0A0R3X044_HYDTA</name>
<proteinExistence type="predicted"/>
<feature type="region of interest" description="Disordered" evidence="1">
    <location>
        <begin position="222"/>
        <end position="256"/>
    </location>
</feature>
<reference evidence="2 3" key="2">
    <citation type="submission" date="2018-11" db="EMBL/GenBank/DDBJ databases">
        <authorList>
            <consortium name="Pathogen Informatics"/>
        </authorList>
    </citation>
    <scope>NUCLEOTIDE SEQUENCE [LARGE SCALE GENOMIC DNA]</scope>
</reference>
<organism evidence="4">
    <name type="scientific">Hydatigena taeniaeformis</name>
    <name type="common">Feline tapeworm</name>
    <name type="synonym">Taenia taeniaeformis</name>
    <dbReference type="NCBI Taxonomy" id="6205"/>
    <lineage>
        <taxon>Eukaryota</taxon>
        <taxon>Metazoa</taxon>
        <taxon>Spiralia</taxon>
        <taxon>Lophotrochozoa</taxon>
        <taxon>Platyhelminthes</taxon>
        <taxon>Cestoda</taxon>
        <taxon>Eucestoda</taxon>
        <taxon>Cyclophyllidea</taxon>
        <taxon>Taeniidae</taxon>
        <taxon>Hydatigera</taxon>
    </lineage>
</organism>
<evidence type="ECO:0000313" key="4">
    <source>
        <dbReference type="WBParaSite" id="TTAC_0000646801-mRNA-1"/>
    </source>
</evidence>
<evidence type="ECO:0000313" key="2">
    <source>
        <dbReference type="EMBL" id="VDM30667.1"/>
    </source>
</evidence>
<dbReference type="OrthoDB" id="6277917at2759"/>
<dbReference type="AlphaFoldDB" id="A0A0R3X044"/>